<dbReference type="SMART" id="SM00710">
    <property type="entry name" value="PbH1"/>
    <property type="match status" value="5"/>
</dbReference>
<dbReference type="InterPro" id="IPR035986">
    <property type="entry name" value="PKD_dom_sf"/>
</dbReference>
<comment type="caution">
    <text evidence="4">The sequence shown here is derived from an EMBL/GenBank/DDBJ whole genome shotgun (WGS) entry which is preliminary data.</text>
</comment>
<feature type="region of interest" description="Disordered" evidence="1">
    <location>
        <begin position="477"/>
        <end position="511"/>
    </location>
</feature>
<dbReference type="InterPro" id="IPR013783">
    <property type="entry name" value="Ig-like_fold"/>
</dbReference>
<organism evidence="4 5">
    <name type="scientific">Larkinella arboricola</name>
    <dbReference type="NCBI Taxonomy" id="643671"/>
    <lineage>
        <taxon>Bacteria</taxon>
        <taxon>Pseudomonadati</taxon>
        <taxon>Bacteroidota</taxon>
        <taxon>Cytophagia</taxon>
        <taxon>Cytophagales</taxon>
        <taxon>Spirosomataceae</taxon>
        <taxon>Larkinella</taxon>
    </lineage>
</organism>
<name>A0A327WVK2_LARAB</name>
<feature type="region of interest" description="Disordered" evidence="1">
    <location>
        <begin position="859"/>
        <end position="884"/>
    </location>
</feature>
<proteinExistence type="predicted"/>
<feature type="signal peptide" evidence="2">
    <location>
        <begin position="1"/>
        <end position="21"/>
    </location>
</feature>
<dbReference type="InterPro" id="IPR026444">
    <property type="entry name" value="Secre_tail"/>
</dbReference>
<dbReference type="Pfam" id="PF13229">
    <property type="entry name" value="Beta_helix"/>
    <property type="match status" value="1"/>
</dbReference>
<dbReference type="SUPFAM" id="SSF49299">
    <property type="entry name" value="PKD domain"/>
    <property type="match status" value="1"/>
</dbReference>
<dbReference type="AlphaFoldDB" id="A0A327WVK2"/>
<protein>
    <submittedName>
        <fullName evidence="4">Putative secreted protein (Por secretion system target)</fullName>
    </submittedName>
</protein>
<dbReference type="InterPro" id="IPR006626">
    <property type="entry name" value="PbH1"/>
</dbReference>
<evidence type="ECO:0000259" key="3">
    <source>
        <dbReference type="Pfam" id="PF13229"/>
    </source>
</evidence>
<keyword evidence="5" id="KW-1185">Reference proteome</keyword>
<dbReference type="Pfam" id="PF22352">
    <property type="entry name" value="K319L-like_PKD"/>
    <property type="match status" value="1"/>
</dbReference>
<reference evidence="4 5" key="1">
    <citation type="submission" date="2018-06" db="EMBL/GenBank/DDBJ databases">
        <title>Genomic Encyclopedia of Archaeal and Bacterial Type Strains, Phase II (KMG-II): from individual species to whole genera.</title>
        <authorList>
            <person name="Goeker M."/>
        </authorList>
    </citation>
    <scope>NUCLEOTIDE SEQUENCE [LARGE SCALE GENOMIC DNA]</scope>
    <source>
        <strain evidence="4 5">DSM 21851</strain>
    </source>
</reference>
<evidence type="ECO:0000256" key="2">
    <source>
        <dbReference type="SAM" id="SignalP"/>
    </source>
</evidence>
<dbReference type="NCBIfam" id="TIGR04183">
    <property type="entry name" value="Por_Secre_tail"/>
    <property type="match status" value="1"/>
</dbReference>
<feature type="compositionally biased region" description="Low complexity" evidence="1">
    <location>
        <begin position="862"/>
        <end position="884"/>
    </location>
</feature>
<dbReference type="SUPFAM" id="SSF51126">
    <property type="entry name" value="Pectin lyase-like"/>
    <property type="match status" value="1"/>
</dbReference>
<dbReference type="OrthoDB" id="8428774at2"/>
<sequence length="1228" mass="132607">MTQRFLFFLLFGLTLSIFATAQTTIFNASPSAQPGSAISLQGHFGATAKAYLYKGTSTSSITLPILVQSANQATVQIPANLGLDLYQVWITDNGQNSPKVFVNQAWGMHFDSPEVAPEGTLRIFGRNLQLSTASPKVRFVASNGTSLNATVQSGDAYSLTVKAPSGLQPGSVYSVWVTNGLGGSVGETKMSKTITAIKAGADYFKLNVGWAAKLNFYQNVYNVKTDKRLSIKAKGDGNTSDYKAIRDAIKKANADGGGIVYLPEGTYKLEFPDNFEGIRMLDRVVLQGEGQDKTIIKFGYNTNSDKVGVYWETKIKQAGIADLTLLNVDNDASIITNMRGKGSEMFLQRIRFDLAKSNWIWWTECDKILIANSTFTHGVDNQFNYRGPFMLNGSTNFVFANNHITFAVDGINIDDTHGGVFENNKIYRDGSARYPTTLVNHVLVMNFADNVAVLNNLFKVINGPAQNSNDGETIIAEGGGKTRPDEETGTVSGASATTLRDDSKNWGTPNQNPVVAIVNGKGMGQWRKIVSRKGNTLTLDRAWAVVPEAGSRYAIFNWGAQNWLIKGNTMEGNRRGITLYKNATTQVAIVDNTLLNSGSIDLMPSQQMRGSMQTLIPMYNNQIVGNNVSNTDRSNGNFIGIHPVQHSQEKTFGTTSIGLEMRGNRLTAGVPNVGAVVDGDPYPEGYLNYLEYHPPGKFYVDEQIPSVLGSILENNTAINCDHAIYFNSGTYNTYVCNTVTSNVKNLVNDVIFDKVSHGAVRTGSCTPIAAQLIANAGADKRMVLPTNSIVITGVATSSPADNIARVYWTKLSGPNPAITGENTLKLALSKMQAGTYVFRLTVIDKTNRQVTDDVTIVVAPAGSSQTPSTEEPSEPSTPSTGQQSVASFSLMNADTDKEIKVISNGEVLNLATLPTRNLNIRVNTNPTLVGSVKMELTGKQTKTQTETDAPYALFGDNNGDYKNWTPSTGSYSLKATPYTDGAAKGTAGKALTINFTVVSSSTSPSQTPESSPSPGQQSVVSFSLMNADTDKEIKVLSTGAVLNLATLPTRNLNIRVNTNPTTVGSVKMELTGRQTRTQTETDAPYALFADNNGDYKNWTPSTGSYSLKATPYTDGAARGTAGKALTINFTVVNQSSARISAEDDAETEGLVIKTYPNPFIDSFTLEVKGREDGKLPVVIYDAYGRAVLQLTDIQPGQLVQFGSEYAPGLYLLQVGEGKLAKRHKLMKN</sequence>
<accession>A0A327WVK2</accession>
<dbReference type="EMBL" id="QLMC01000004">
    <property type="protein sequence ID" value="RAJ96077.1"/>
    <property type="molecule type" value="Genomic_DNA"/>
</dbReference>
<dbReference type="InterPro" id="IPR012334">
    <property type="entry name" value="Pectin_lyas_fold"/>
</dbReference>
<evidence type="ECO:0000313" key="4">
    <source>
        <dbReference type="EMBL" id="RAJ96077.1"/>
    </source>
</evidence>
<dbReference type="Proteomes" id="UP000248790">
    <property type="component" value="Unassembled WGS sequence"/>
</dbReference>
<evidence type="ECO:0000313" key="5">
    <source>
        <dbReference type="Proteomes" id="UP000248790"/>
    </source>
</evidence>
<dbReference type="InterPro" id="IPR039448">
    <property type="entry name" value="Beta_helix"/>
</dbReference>
<dbReference type="Gene3D" id="2.60.40.10">
    <property type="entry name" value="Immunoglobulins"/>
    <property type="match status" value="1"/>
</dbReference>
<feature type="chain" id="PRO_5016241423" evidence="2">
    <location>
        <begin position="22"/>
        <end position="1228"/>
    </location>
</feature>
<dbReference type="Gene3D" id="2.160.20.10">
    <property type="entry name" value="Single-stranded right-handed beta-helix, Pectin lyase-like"/>
    <property type="match status" value="1"/>
</dbReference>
<evidence type="ECO:0000256" key="1">
    <source>
        <dbReference type="SAM" id="MobiDB-lite"/>
    </source>
</evidence>
<gene>
    <name evidence="4" type="ORF">LX87_03827</name>
</gene>
<dbReference type="RefSeq" id="WP_111629844.1">
    <property type="nucleotide sequence ID" value="NZ_QLMC01000004.1"/>
</dbReference>
<keyword evidence="2" id="KW-0732">Signal</keyword>
<feature type="domain" description="Right handed beta helix" evidence="3">
    <location>
        <begin position="348"/>
        <end position="472"/>
    </location>
</feature>
<dbReference type="InterPro" id="IPR011050">
    <property type="entry name" value="Pectin_lyase_fold/virulence"/>
</dbReference>
<feature type="compositionally biased region" description="Polar residues" evidence="1">
    <location>
        <begin position="489"/>
        <end position="498"/>
    </location>
</feature>